<feature type="region of interest" description="Disordered" evidence="1">
    <location>
        <begin position="31"/>
        <end position="70"/>
    </location>
</feature>
<evidence type="ECO:0000313" key="2">
    <source>
        <dbReference type="EMBL" id="JAT40240.1"/>
    </source>
</evidence>
<accession>A0A1D1XCV7</accession>
<dbReference type="EMBL" id="GDJX01027696">
    <property type="protein sequence ID" value="JAT40240.1"/>
    <property type="molecule type" value="Transcribed_RNA"/>
</dbReference>
<evidence type="ECO:0000256" key="1">
    <source>
        <dbReference type="SAM" id="MobiDB-lite"/>
    </source>
</evidence>
<feature type="region of interest" description="Disordered" evidence="1">
    <location>
        <begin position="366"/>
        <end position="389"/>
    </location>
</feature>
<feature type="region of interest" description="Disordered" evidence="1">
    <location>
        <begin position="799"/>
        <end position="843"/>
    </location>
</feature>
<sequence length="843" mass="91161">RQHHHYRISNSPRRTAPGFCRRPRISLSLSPCGGMGEAGDTSPLGQLTGNNASGVSEDNGRKTHCRDLSTDDMDNKENLCSVSENRSDFSAIAHATPQTRRARKGGGCNMRKSLAWNKAFFTEEGVLDPSELSILGGSATKSSVNFLTVINEEMSPFTRYGASSRVNSERKVHPGSAFNDKKNDNLCSTSEPLGHEDTVPHVVPIKSALAKGSLRNIPCAPAPSSQKRLANISMSIPSSKLPKFTATKSLTSSLTSNAKYSELIKGRSNQNAKPANTEQNPRSKGSSLSLKKALNYPITSSKISERVYEKKTVNEDSSSADMQTSDLGKCTSSLKMPQKHLRPIKSSSSAGISNLEKVAYSFSQSAQQIQAGHPPAQGQAKPSGLRMPTPSLAFFGQAKIPPQTSGTFDHRSQYSRKYNSLKHTAGSRTLHPSHGQGQPCGSESTGTTVRAIRVSTPSSTENTDRSGNFIVPSVTNPFLRAGISQDASNRKTLRFAIKSQISSCEENCQELHSDCLSDEGNIGKQSRLSSRQGPIHEPESPEDLVLSTDNNSLPVERNSVNILTQANHFGNADGIYLACEDFGEHQLGQSNVISHKCSPKQLQQEFCGTGESPVHQQCEDARKATISAVDKGLPHGKHDLCSSLSFENAGEGIDRCPLLEAETSLRSSKTQVAGSASLQLSCSFTENIASSVVGDNTECAVHCTEQYGLNTDTVLLEEVHSLESEKNGHQSFGISFQRNKNEIASQNEREVIVEKQELMEKPKQVSICLNQLKAAPFSDEWVAALESFGEGILQMKTGAVQNSPQDKPVSEPGPWSPVKRKNQDLGPYDCTKHSKSLSSSSAQ</sequence>
<feature type="region of interest" description="Disordered" evidence="1">
    <location>
        <begin position="425"/>
        <end position="447"/>
    </location>
</feature>
<protein>
    <submittedName>
        <fullName evidence="2">Putative WRKY transcription factor 17</fullName>
    </submittedName>
</protein>
<name>A0A1D1XCV7_9ARAE</name>
<feature type="compositionally biased region" description="Polar residues" evidence="1">
    <location>
        <begin position="43"/>
        <end position="56"/>
    </location>
</feature>
<organism evidence="2">
    <name type="scientific">Anthurium amnicola</name>
    <dbReference type="NCBI Taxonomy" id="1678845"/>
    <lineage>
        <taxon>Eukaryota</taxon>
        <taxon>Viridiplantae</taxon>
        <taxon>Streptophyta</taxon>
        <taxon>Embryophyta</taxon>
        <taxon>Tracheophyta</taxon>
        <taxon>Spermatophyta</taxon>
        <taxon>Magnoliopsida</taxon>
        <taxon>Liliopsida</taxon>
        <taxon>Araceae</taxon>
        <taxon>Pothoideae</taxon>
        <taxon>Potheae</taxon>
        <taxon>Anthurium</taxon>
    </lineage>
</organism>
<reference evidence="2" key="1">
    <citation type="submission" date="2015-07" db="EMBL/GenBank/DDBJ databases">
        <title>Transcriptome Assembly of Anthurium amnicola.</title>
        <authorList>
            <person name="Suzuki J."/>
        </authorList>
    </citation>
    <scope>NUCLEOTIDE SEQUENCE</scope>
</reference>
<dbReference type="PANTHER" id="PTHR33737">
    <property type="entry name" value="OS05G0121800 PROTEIN"/>
    <property type="match status" value="1"/>
</dbReference>
<feature type="compositionally biased region" description="Polar residues" evidence="1">
    <location>
        <begin position="523"/>
        <end position="532"/>
    </location>
</feature>
<dbReference type="InterPro" id="IPR045882">
    <property type="entry name" value="GPT1/2"/>
</dbReference>
<dbReference type="AlphaFoldDB" id="A0A1D1XCV7"/>
<feature type="region of interest" description="Disordered" evidence="1">
    <location>
        <begin position="161"/>
        <end position="185"/>
    </location>
</feature>
<feature type="region of interest" description="Disordered" evidence="1">
    <location>
        <begin position="1"/>
        <end position="20"/>
    </location>
</feature>
<feature type="non-terminal residue" evidence="2">
    <location>
        <position position="1"/>
    </location>
</feature>
<feature type="compositionally biased region" description="Polar residues" evidence="1">
    <location>
        <begin position="435"/>
        <end position="447"/>
    </location>
</feature>
<dbReference type="GO" id="GO:0008017">
    <property type="term" value="F:microtubule binding"/>
    <property type="evidence" value="ECO:0007669"/>
    <property type="project" value="InterPro"/>
</dbReference>
<feature type="region of interest" description="Disordered" evidence="1">
    <location>
        <begin position="265"/>
        <end position="291"/>
    </location>
</feature>
<proteinExistence type="predicted"/>
<dbReference type="PANTHER" id="PTHR33737:SF2">
    <property type="entry name" value="OS12G0102700 PROTEIN"/>
    <property type="match status" value="1"/>
</dbReference>
<feature type="compositionally biased region" description="Basic and acidic residues" evidence="1">
    <location>
        <begin position="58"/>
        <end position="70"/>
    </location>
</feature>
<feature type="region of interest" description="Disordered" evidence="1">
    <location>
        <begin position="519"/>
        <end position="547"/>
    </location>
</feature>
<gene>
    <name evidence="2" type="primary">WRKY17</name>
    <name evidence="2" type="ORF">g.30891</name>
</gene>
<feature type="compositionally biased region" description="Polar residues" evidence="1">
    <location>
        <begin position="267"/>
        <end position="282"/>
    </location>
</feature>